<evidence type="ECO:0008006" key="4">
    <source>
        <dbReference type="Google" id="ProtNLM"/>
    </source>
</evidence>
<dbReference type="SUPFAM" id="SSF48452">
    <property type="entry name" value="TPR-like"/>
    <property type="match status" value="1"/>
</dbReference>
<accession>A0A0P7C2C5</accession>
<feature type="chain" id="PRO_5006136477" description="Dihydrolipoamide dehydrogenase" evidence="1">
    <location>
        <begin position="19"/>
        <end position="274"/>
    </location>
</feature>
<name>A0A0P7C2C5_9BACT</name>
<dbReference type="STRING" id="1605367.AFM12_09490"/>
<evidence type="ECO:0000313" key="2">
    <source>
        <dbReference type="EMBL" id="KPM48799.1"/>
    </source>
</evidence>
<evidence type="ECO:0000256" key="1">
    <source>
        <dbReference type="SAM" id="SignalP"/>
    </source>
</evidence>
<dbReference type="InterPro" id="IPR011990">
    <property type="entry name" value="TPR-like_helical_dom_sf"/>
</dbReference>
<dbReference type="Pfam" id="PF11138">
    <property type="entry name" value="DUF2911"/>
    <property type="match status" value="1"/>
</dbReference>
<dbReference type="InterPro" id="IPR021314">
    <property type="entry name" value="DUF2911"/>
</dbReference>
<gene>
    <name evidence="2" type="ORF">AFM12_09490</name>
</gene>
<sequence>MKKLLFGLALIFSIQVSAQNLRTPAPSPSQTIKQDFALSSIEVNYSRPSMKGRNIFGSLVPYGEKWRTGANGPTTFTFGQDVSISGKAIKAGTYSVITIPGKDSWEVLLCEEGTSVFNFKDENVITTVTADVITMPMEMETFTIVIDNMSNNSADISFLWDETIAVLTVTADIDSQIMSQIDNVMNKDNKPYFAAASYYFENGKDTAKALEWARKAADAQPEAYWVRHLLAKVEAKAGNKAQAIAAAKASLDLAQKGGNMDYVRLNEALIKSLN</sequence>
<dbReference type="PATRIC" id="fig|1605367.3.peg.3284"/>
<reference evidence="2 3" key="1">
    <citation type="submission" date="2015-07" db="EMBL/GenBank/DDBJ databases">
        <title>The draft genome sequence of Leadbetterella sp. JN14-9.</title>
        <authorList>
            <person name="Liu Y."/>
            <person name="Du J."/>
            <person name="Shao Z."/>
        </authorList>
    </citation>
    <scope>NUCLEOTIDE SEQUENCE [LARGE SCALE GENOMIC DNA]</scope>
    <source>
        <strain evidence="2 3">JN14-9</strain>
    </source>
</reference>
<dbReference type="Proteomes" id="UP000050454">
    <property type="component" value="Unassembled WGS sequence"/>
</dbReference>
<dbReference type="RefSeq" id="WP_055147156.1">
    <property type="nucleotide sequence ID" value="NZ_JXSZ01000006.1"/>
</dbReference>
<evidence type="ECO:0000313" key="3">
    <source>
        <dbReference type="Proteomes" id="UP000050454"/>
    </source>
</evidence>
<comment type="caution">
    <text evidence="2">The sequence shown here is derived from an EMBL/GenBank/DDBJ whole genome shotgun (WGS) entry which is preliminary data.</text>
</comment>
<dbReference type="OrthoDB" id="195456at2"/>
<keyword evidence="1" id="KW-0732">Signal</keyword>
<proteinExistence type="predicted"/>
<dbReference type="AlphaFoldDB" id="A0A0P7C2C5"/>
<dbReference type="Gene3D" id="1.25.40.10">
    <property type="entry name" value="Tetratricopeptide repeat domain"/>
    <property type="match status" value="1"/>
</dbReference>
<dbReference type="EMBL" id="LGTQ01000006">
    <property type="protein sequence ID" value="KPM48799.1"/>
    <property type="molecule type" value="Genomic_DNA"/>
</dbReference>
<keyword evidence="3" id="KW-1185">Reference proteome</keyword>
<protein>
    <recommendedName>
        <fullName evidence="4">Dihydrolipoamide dehydrogenase</fullName>
    </recommendedName>
</protein>
<organism evidence="2 3">
    <name type="scientific">Jiulongibacter sediminis</name>
    <dbReference type="NCBI Taxonomy" id="1605367"/>
    <lineage>
        <taxon>Bacteria</taxon>
        <taxon>Pseudomonadati</taxon>
        <taxon>Bacteroidota</taxon>
        <taxon>Cytophagia</taxon>
        <taxon>Cytophagales</taxon>
        <taxon>Leadbetterellaceae</taxon>
        <taxon>Jiulongibacter</taxon>
    </lineage>
</organism>
<feature type="signal peptide" evidence="1">
    <location>
        <begin position="1"/>
        <end position="18"/>
    </location>
</feature>